<sequence>MDEKLLENANRYNKYKIYSYQGYRDVFTRYFVKRVVCYAWWLIPIYVTLKEKESSCSILDEKYDIQFFDSIEETEQTMKELYETRETKPKIKRVK</sequence>
<protein>
    <submittedName>
        <fullName evidence="1">Uncharacterized protein</fullName>
    </submittedName>
</protein>
<organism evidence="1">
    <name type="scientific">Myoviridae sp. ctgsk7</name>
    <dbReference type="NCBI Taxonomy" id="2825151"/>
    <lineage>
        <taxon>Viruses</taxon>
        <taxon>Duplodnaviria</taxon>
        <taxon>Heunggongvirae</taxon>
        <taxon>Uroviricota</taxon>
        <taxon>Caudoviricetes</taxon>
    </lineage>
</organism>
<accession>A0A8S5PWP5</accession>
<name>A0A8S5PWP5_9CAUD</name>
<proteinExistence type="predicted"/>
<evidence type="ECO:0000313" key="1">
    <source>
        <dbReference type="EMBL" id="DAE11470.1"/>
    </source>
</evidence>
<reference evidence="1" key="1">
    <citation type="journal article" date="2021" name="Proc. Natl. Acad. Sci. U.S.A.">
        <title>A Catalog of Tens of Thousands of Viruses from Human Metagenomes Reveals Hidden Associations with Chronic Diseases.</title>
        <authorList>
            <person name="Tisza M.J."/>
            <person name="Buck C.B."/>
        </authorList>
    </citation>
    <scope>NUCLEOTIDE SEQUENCE</scope>
    <source>
        <strain evidence="1">Ctgsk7</strain>
    </source>
</reference>
<dbReference type="EMBL" id="BK015533">
    <property type="protein sequence ID" value="DAE11470.1"/>
    <property type="molecule type" value="Genomic_DNA"/>
</dbReference>